<evidence type="ECO:0000313" key="10">
    <source>
        <dbReference type="Proteomes" id="UP000033647"/>
    </source>
</evidence>
<dbReference type="GO" id="GO:0005524">
    <property type="term" value="F:ATP binding"/>
    <property type="evidence" value="ECO:0007669"/>
    <property type="project" value="UniProtKB-KW"/>
</dbReference>
<protein>
    <recommendedName>
        <fullName evidence="8">RecA family profile 1 domain-containing protein</fullName>
    </recommendedName>
</protein>
<feature type="region of interest" description="Disordered" evidence="7">
    <location>
        <begin position="386"/>
        <end position="409"/>
    </location>
</feature>
<dbReference type="GO" id="GO:0033065">
    <property type="term" value="C:Rad51C-XRCC3 complex"/>
    <property type="evidence" value="ECO:0007669"/>
    <property type="project" value="TreeGrafter"/>
</dbReference>
<evidence type="ECO:0000256" key="3">
    <source>
        <dbReference type="ARBA" id="ARBA00022763"/>
    </source>
</evidence>
<dbReference type="InterPro" id="IPR052093">
    <property type="entry name" value="HR_Repair_Mediator"/>
</dbReference>
<dbReference type="GO" id="GO:0033063">
    <property type="term" value="C:Rad51B-Rad51C-Rad51D-XRCC2 complex"/>
    <property type="evidence" value="ECO:0007669"/>
    <property type="project" value="TreeGrafter"/>
</dbReference>
<keyword evidence="2" id="KW-0547">Nucleotide-binding</keyword>
<keyword evidence="10" id="KW-1185">Reference proteome</keyword>
<feature type="domain" description="RecA family profile 1" evidence="8">
    <location>
        <begin position="43"/>
        <end position="217"/>
    </location>
</feature>
<dbReference type="STRING" id="1047168.A0A0F4G425"/>
<feature type="compositionally biased region" description="Polar residues" evidence="7">
    <location>
        <begin position="396"/>
        <end position="409"/>
    </location>
</feature>
<organism evidence="9 10">
    <name type="scientific">Zymoseptoria brevis</name>
    <dbReference type="NCBI Taxonomy" id="1047168"/>
    <lineage>
        <taxon>Eukaryota</taxon>
        <taxon>Fungi</taxon>
        <taxon>Dikarya</taxon>
        <taxon>Ascomycota</taxon>
        <taxon>Pezizomycotina</taxon>
        <taxon>Dothideomycetes</taxon>
        <taxon>Dothideomycetidae</taxon>
        <taxon>Mycosphaerellales</taxon>
        <taxon>Mycosphaerellaceae</taxon>
        <taxon>Zymoseptoria</taxon>
    </lineage>
</organism>
<proteinExistence type="predicted"/>
<dbReference type="AlphaFoldDB" id="A0A0F4G425"/>
<dbReference type="InterPro" id="IPR049428">
    <property type="entry name" value="RecA-like_N"/>
</dbReference>
<dbReference type="PANTHER" id="PTHR46239">
    <property type="entry name" value="DNA REPAIR PROTEIN RAD51 HOMOLOG 3 RAD51C"/>
    <property type="match status" value="1"/>
</dbReference>
<evidence type="ECO:0000256" key="5">
    <source>
        <dbReference type="ARBA" id="ARBA00023204"/>
    </source>
</evidence>
<comment type="caution">
    <text evidence="9">The sequence shown here is derived from an EMBL/GenBank/DDBJ whole genome shotgun (WGS) entry which is preliminary data.</text>
</comment>
<dbReference type="OrthoDB" id="5957327at2759"/>
<reference evidence="9 10" key="1">
    <citation type="submission" date="2015-03" db="EMBL/GenBank/DDBJ databases">
        <title>RNA-seq based gene annotation and comparative genomics of four Zymoseptoria species reveal species-specific pathogenicity related genes and transposable element activity.</title>
        <authorList>
            <person name="Grandaubert J."/>
            <person name="Bhattacharyya A."/>
            <person name="Stukenbrock E.H."/>
        </authorList>
    </citation>
    <scope>NUCLEOTIDE SEQUENCE [LARGE SCALE GENOMIC DNA]</scope>
    <source>
        <strain evidence="9 10">Zb18110</strain>
    </source>
</reference>
<dbReference type="GO" id="GO:0000707">
    <property type="term" value="P:meiotic DNA recombinase assembly"/>
    <property type="evidence" value="ECO:0007669"/>
    <property type="project" value="TreeGrafter"/>
</dbReference>
<dbReference type="GO" id="GO:0140664">
    <property type="term" value="F:ATP-dependent DNA damage sensor activity"/>
    <property type="evidence" value="ECO:0007669"/>
    <property type="project" value="InterPro"/>
</dbReference>
<evidence type="ECO:0000313" key="9">
    <source>
        <dbReference type="EMBL" id="KJX92044.1"/>
    </source>
</evidence>
<evidence type="ECO:0000256" key="2">
    <source>
        <dbReference type="ARBA" id="ARBA00022741"/>
    </source>
</evidence>
<dbReference type="GO" id="GO:0000400">
    <property type="term" value="F:four-way junction DNA binding"/>
    <property type="evidence" value="ECO:0007669"/>
    <property type="project" value="TreeGrafter"/>
</dbReference>
<accession>A0A0F4G425</accession>
<dbReference type="PANTHER" id="PTHR46239:SF1">
    <property type="entry name" value="DNA REPAIR PROTEIN RAD51 HOMOLOG 3"/>
    <property type="match status" value="1"/>
</dbReference>
<evidence type="ECO:0000256" key="4">
    <source>
        <dbReference type="ARBA" id="ARBA00022840"/>
    </source>
</evidence>
<evidence type="ECO:0000256" key="1">
    <source>
        <dbReference type="ARBA" id="ARBA00004123"/>
    </source>
</evidence>
<sequence length="409" mass="42254">MAVPITINSSSPTATQVKAPASTHRLPTQSAADALQDVSGDSKHAFVSSGLKSLDHALVGSSPGVTGGFERGKVAEVWGPAGSGKTSLAFQAAEEAIKAEGHVVWLDCSNPLAAFRLASISPSSSFHYASLPTLSHLLSLTQHPQASFPPPSTSLLVIDNLSTLLDLDYPRTNNPTNATPAQKWAASRRYAVLASLITSLQRIAAVKHISVLVTTSCAARMRPGTNMGAALAPGVGGSEWEAGIWSRILMLQDFGGRVVGLQKVGGVNIWPLDPVGGIGGVIGVEIDAEGRVLERIVDLTDVEGQSSSPVVVVAPPPVKADPMQGAGRKRTFVEIEDSEEEGDEYGWGDEDDAAIVGAESAADPELQAEAAGNGDETTQAALATDGEAGTADGEVNSETQTDINAQGLP</sequence>
<dbReference type="GO" id="GO:0008821">
    <property type="term" value="F:crossover junction DNA endonuclease activity"/>
    <property type="evidence" value="ECO:0007669"/>
    <property type="project" value="TreeGrafter"/>
</dbReference>
<comment type="subcellular location">
    <subcellularLocation>
        <location evidence="1">Nucleus</location>
    </subcellularLocation>
</comment>
<gene>
    <name evidence="9" type="ORF">TI39_contig5943g00002</name>
</gene>
<dbReference type="Proteomes" id="UP000033647">
    <property type="component" value="Unassembled WGS sequence"/>
</dbReference>
<dbReference type="InterPro" id="IPR020588">
    <property type="entry name" value="RecA_ATP-bd"/>
</dbReference>
<dbReference type="GO" id="GO:0005657">
    <property type="term" value="C:replication fork"/>
    <property type="evidence" value="ECO:0007669"/>
    <property type="project" value="TreeGrafter"/>
</dbReference>
<name>A0A0F4G425_9PEZI</name>
<feature type="region of interest" description="Disordered" evidence="7">
    <location>
        <begin position="1"/>
        <end position="23"/>
    </location>
</feature>
<dbReference type="Gene3D" id="3.40.50.300">
    <property type="entry name" value="P-loop containing nucleotide triphosphate hydrolases"/>
    <property type="match status" value="1"/>
</dbReference>
<dbReference type="Pfam" id="PF00154">
    <property type="entry name" value="RecA_N"/>
    <property type="match status" value="1"/>
</dbReference>
<keyword evidence="6" id="KW-0539">Nucleus</keyword>
<keyword evidence="3" id="KW-0227">DNA damage</keyword>
<feature type="region of interest" description="Disordered" evidence="7">
    <location>
        <begin position="308"/>
        <end position="327"/>
    </location>
</feature>
<dbReference type="PROSITE" id="PS50162">
    <property type="entry name" value="RECA_2"/>
    <property type="match status" value="1"/>
</dbReference>
<evidence type="ECO:0000256" key="7">
    <source>
        <dbReference type="SAM" id="MobiDB-lite"/>
    </source>
</evidence>
<evidence type="ECO:0000259" key="8">
    <source>
        <dbReference type="PROSITE" id="PS50162"/>
    </source>
</evidence>
<dbReference type="GO" id="GO:0007131">
    <property type="term" value="P:reciprocal meiotic recombination"/>
    <property type="evidence" value="ECO:0007669"/>
    <property type="project" value="TreeGrafter"/>
</dbReference>
<dbReference type="EMBL" id="LAFY01005898">
    <property type="protein sequence ID" value="KJX92044.1"/>
    <property type="molecule type" value="Genomic_DNA"/>
</dbReference>
<evidence type="ECO:0000256" key="6">
    <source>
        <dbReference type="ARBA" id="ARBA00023242"/>
    </source>
</evidence>
<keyword evidence="5" id="KW-0234">DNA repair</keyword>
<feature type="compositionally biased region" description="Polar residues" evidence="7">
    <location>
        <begin position="1"/>
        <end position="16"/>
    </location>
</feature>
<keyword evidence="4" id="KW-0067">ATP-binding</keyword>
<dbReference type="InterPro" id="IPR027417">
    <property type="entry name" value="P-loop_NTPase"/>
</dbReference>
<dbReference type="SUPFAM" id="SSF52540">
    <property type="entry name" value="P-loop containing nucleoside triphosphate hydrolases"/>
    <property type="match status" value="1"/>
</dbReference>